<accession>E6U9N5</accession>
<gene>
    <name evidence="2" type="ordered locus">Ethha_1796</name>
</gene>
<dbReference type="HOGENOM" id="CLU_043385_0_0_9"/>
<dbReference type="SUPFAM" id="SSF52540">
    <property type="entry name" value="P-loop containing nucleoside triphosphate hydrolases"/>
    <property type="match status" value="1"/>
</dbReference>
<feature type="region of interest" description="Disordered" evidence="1">
    <location>
        <begin position="324"/>
        <end position="351"/>
    </location>
</feature>
<evidence type="ECO:0000256" key="1">
    <source>
        <dbReference type="SAM" id="MobiDB-lite"/>
    </source>
</evidence>
<dbReference type="EMBL" id="CP002400">
    <property type="protein sequence ID" value="ADU27321.1"/>
    <property type="molecule type" value="Genomic_DNA"/>
</dbReference>
<organism evidence="2 3">
    <name type="scientific">Ethanoligenens harbinense (strain DSM 18485 / JCM 12961 / CGMCC 1.5033 / YUAN-3)</name>
    <dbReference type="NCBI Taxonomy" id="663278"/>
    <lineage>
        <taxon>Bacteria</taxon>
        <taxon>Bacillati</taxon>
        <taxon>Bacillota</taxon>
        <taxon>Clostridia</taxon>
        <taxon>Eubacteriales</taxon>
        <taxon>Oscillospiraceae</taxon>
        <taxon>Ethanoligenens</taxon>
    </lineage>
</organism>
<evidence type="ECO:0000313" key="2">
    <source>
        <dbReference type="EMBL" id="ADU27321.1"/>
    </source>
</evidence>
<name>E6U9N5_ETHHY</name>
<dbReference type="KEGG" id="eha:Ethha_1796"/>
<proteinExistence type="predicted"/>
<feature type="compositionally biased region" description="Polar residues" evidence="1">
    <location>
        <begin position="340"/>
        <end position="351"/>
    </location>
</feature>
<dbReference type="AlphaFoldDB" id="E6U9N5"/>
<reference evidence="2 3" key="1">
    <citation type="submission" date="2010-12" db="EMBL/GenBank/DDBJ databases">
        <title>Complete sequence of Ethanoligenens harbinense YUAN-3.</title>
        <authorList>
            <person name="Lucas S."/>
            <person name="Copeland A."/>
            <person name="Lapidus A."/>
            <person name="Cheng J.-F."/>
            <person name="Bruce D."/>
            <person name="Goodwin L."/>
            <person name="Pitluck S."/>
            <person name="Chertkov O."/>
            <person name="Misra M."/>
            <person name="Detter J.C."/>
            <person name="Han C."/>
            <person name="Tapia R."/>
            <person name="Land M."/>
            <person name="Hauser L."/>
            <person name="Jeffries C."/>
            <person name="Kyrpides N."/>
            <person name="Ivanova N."/>
            <person name="Mikhailova N."/>
            <person name="Wang A."/>
            <person name="Mouttaki H."/>
            <person name="He Z."/>
            <person name="Zhou J."/>
            <person name="Hemme C.L."/>
            <person name="Woyke T."/>
        </authorList>
    </citation>
    <scope>NUCLEOTIDE SEQUENCE [LARGE SCALE GENOMIC DNA]</scope>
    <source>
        <strain evidence="3">DSM 18485 / JCM 12961 / CGMCC 1.5033 / YUAN-3</strain>
    </source>
</reference>
<evidence type="ECO:0008006" key="4">
    <source>
        <dbReference type="Google" id="ProtNLM"/>
    </source>
</evidence>
<dbReference type="Gene3D" id="3.40.50.300">
    <property type="entry name" value="P-loop containing nucleotide triphosphate hydrolases"/>
    <property type="match status" value="1"/>
</dbReference>
<dbReference type="RefSeq" id="WP_013485672.1">
    <property type="nucleotide sequence ID" value="NC_014828.1"/>
</dbReference>
<dbReference type="eggNOG" id="COG1066">
    <property type="taxonomic scope" value="Bacteria"/>
</dbReference>
<keyword evidence="3" id="KW-1185">Reference proteome</keyword>
<dbReference type="STRING" id="663278.Ethha_1796"/>
<sequence length="351" mass="38996">MDKLVTMDGEQLMSEPLPPIRFVAERLLPQGLSILAGAPKIGKSWLALWLCLQVANGEAVWGFPTARATVLYLCLEDSFTRIQTRLCRIADDAPKNLHFATVAASLGEGLERQIEKFLSLHPDTSLIVIDTLQRIRKQAPDANPYAGDYRDIVLLKKLADRYNIAVILIHHLRKMSDEDPVNMISGTTGISGGADATYVLKRDSRSADTAILYCTGRDIEYRELRLEFDRNTYVWNLLSDNRDAAPEPSDPTISFLADFIRARGSFTGTATALAEEMERSGGEKLLPNVLMKKIIRNQVELSRNGIVFSAKRTHDRRELTLARVDNDGNDGKSDMASVPNLPSQLSQPSQA</sequence>
<protein>
    <recommendedName>
        <fullName evidence="4">Helicase DnaB</fullName>
    </recommendedName>
</protein>
<dbReference type="InterPro" id="IPR027417">
    <property type="entry name" value="P-loop_NTPase"/>
</dbReference>
<feature type="compositionally biased region" description="Basic and acidic residues" evidence="1">
    <location>
        <begin position="324"/>
        <end position="333"/>
    </location>
</feature>
<dbReference type="Pfam" id="PF13481">
    <property type="entry name" value="AAA_25"/>
    <property type="match status" value="1"/>
</dbReference>
<evidence type="ECO:0000313" key="3">
    <source>
        <dbReference type="Proteomes" id="UP000001551"/>
    </source>
</evidence>
<dbReference type="Proteomes" id="UP000001551">
    <property type="component" value="Chromosome"/>
</dbReference>